<feature type="transmembrane region" description="Helical" evidence="1">
    <location>
        <begin position="70"/>
        <end position="91"/>
    </location>
</feature>
<comment type="caution">
    <text evidence="2">The sequence shown here is derived from an EMBL/GenBank/DDBJ whole genome shotgun (WGS) entry which is preliminary data.</text>
</comment>
<name>A0A3D9BK92_9FLAO</name>
<dbReference type="Proteomes" id="UP000256512">
    <property type="component" value="Unassembled WGS sequence"/>
</dbReference>
<protein>
    <recommendedName>
        <fullName evidence="4">DUF4293 domain-containing protein</fullName>
    </recommendedName>
</protein>
<evidence type="ECO:0000313" key="2">
    <source>
        <dbReference type="EMBL" id="REC53866.1"/>
    </source>
</evidence>
<keyword evidence="1" id="KW-0812">Transmembrane</keyword>
<feature type="transmembrane region" description="Helical" evidence="1">
    <location>
        <begin position="130"/>
        <end position="147"/>
    </location>
</feature>
<gene>
    <name evidence="2" type="ORF">DRF62_11935</name>
</gene>
<evidence type="ECO:0008006" key="4">
    <source>
        <dbReference type="Google" id="ProtNLM"/>
    </source>
</evidence>
<accession>A0A3D9BK92</accession>
<dbReference type="EMBL" id="QNVS01000035">
    <property type="protein sequence ID" value="REC53866.1"/>
    <property type="molecule type" value="Genomic_DNA"/>
</dbReference>
<sequence>MNPVISEVISQNSTSKPNSEKLLQKVLDNRKENIEESKEKFTYSFYELLDLGFINKDVKLDSSVFSDQSFYALLSLLLILISTICMFFFSFFKRIRLIKILGILNILFLITSMILFYKSEILKDFEQIKIGFYLVFINTVLIIFLSNKIKISKN</sequence>
<keyword evidence="1" id="KW-0472">Membrane</keyword>
<evidence type="ECO:0000256" key="1">
    <source>
        <dbReference type="SAM" id="Phobius"/>
    </source>
</evidence>
<proteinExistence type="predicted"/>
<feature type="transmembrane region" description="Helical" evidence="1">
    <location>
        <begin position="98"/>
        <end position="118"/>
    </location>
</feature>
<reference evidence="2 3" key="1">
    <citation type="journal article" date="2006" name="Int. J. Syst. Evol. Microbiol.">
        <title>Chryseobacterium piscium sp. nov., isolated from fish of the South Atlantic Ocean off South Africa.</title>
        <authorList>
            <person name="de Beer H."/>
            <person name="Hugo C.J."/>
            <person name="Jooste P.J."/>
            <person name="Vancanneyt M."/>
            <person name="Coenye T."/>
            <person name="Vandamme P."/>
        </authorList>
    </citation>
    <scope>NUCLEOTIDE SEQUENCE [LARGE SCALE GENOMIC DNA]</scope>
    <source>
        <strain evidence="2 3">CCUG 51923</strain>
    </source>
</reference>
<organism evidence="2 3">
    <name type="scientific">Chryseobacterium piscium</name>
    <dbReference type="NCBI Taxonomy" id="333702"/>
    <lineage>
        <taxon>Bacteria</taxon>
        <taxon>Pseudomonadati</taxon>
        <taxon>Bacteroidota</taxon>
        <taxon>Flavobacteriia</taxon>
        <taxon>Flavobacteriales</taxon>
        <taxon>Weeksellaceae</taxon>
        <taxon>Chryseobacterium group</taxon>
        <taxon>Chryseobacterium</taxon>
    </lineage>
</organism>
<evidence type="ECO:0000313" key="3">
    <source>
        <dbReference type="Proteomes" id="UP000256512"/>
    </source>
</evidence>
<keyword evidence="3" id="KW-1185">Reference proteome</keyword>
<keyword evidence="1" id="KW-1133">Transmembrane helix</keyword>
<dbReference type="AlphaFoldDB" id="A0A3D9BK92"/>